<evidence type="ECO:0000313" key="2">
    <source>
        <dbReference type="Proteomes" id="UP000273500"/>
    </source>
</evidence>
<proteinExistence type="predicted"/>
<accession>A0A428KW64</accession>
<protein>
    <submittedName>
        <fullName evidence="1">Uncharacterized protein</fullName>
    </submittedName>
</protein>
<gene>
    <name evidence="1" type="ORF">EI291_01310</name>
</gene>
<sequence>MPNSIVKPIVIPFKSWEKPFKPSGVSLPTARIAPKRSLGSLITSYLSRFNSGDFYLFSQVLSGLVKLEFDNGGISEEEYHLFESVKNTVYKNFELTNKNNICHHCGSIFMSLSSCEFSKDYIFVTLESAYQNALKIDMNFGCIFLNELERGLRIMPIKPNNKNYAERWIKLKRSSMKSDVAISYEAISSQEDPNNYPFTMMDIDKIAFGIGLISSDGIYCGKPGLALSSMAGFYNTLRDKKIIKRKGWSLEKLRNYFGIRYHKAVKGTVNRSSDVFKEFEEFTEKAIENFGRE</sequence>
<dbReference type="AlphaFoldDB" id="A0A428KW64"/>
<evidence type="ECO:0000313" key="1">
    <source>
        <dbReference type="EMBL" id="RSK50986.1"/>
    </source>
</evidence>
<keyword evidence="2" id="KW-1185">Reference proteome</keyword>
<reference evidence="1 2" key="1">
    <citation type="submission" date="2018-12" db="EMBL/GenBank/DDBJ databases">
        <authorList>
            <person name="Feng G."/>
            <person name="Zhu H."/>
        </authorList>
    </citation>
    <scope>NUCLEOTIDE SEQUENCE [LARGE SCALE GENOMIC DNA]</scope>
    <source>
        <strain evidence="1 2">KCTC 12533</strain>
    </source>
</reference>
<name>A0A428KW64_9BACT</name>
<comment type="caution">
    <text evidence="1">The sequence shown here is derived from an EMBL/GenBank/DDBJ whole genome shotgun (WGS) entry which is preliminary data.</text>
</comment>
<organism evidence="1 2">
    <name type="scientific">Hymenobacter rigui</name>
    <dbReference type="NCBI Taxonomy" id="334424"/>
    <lineage>
        <taxon>Bacteria</taxon>
        <taxon>Pseudomonadati</taxon>
        <taxon>Bacteroidota</taxon>
        <taxon>Cytophagia</taxon>
        <taxon>Cytophagales</taxon>
        <taxon>Hymenobacteraceae</taxon>
        <taxon>Hymenobacter</taxon>
    </lineage>
</organism>
<dbReference type="Proteomes" id="UP000273500">
    <property type="component" value="Unassembled WGS sequence"/>
</dbReference>
<dbReference type="EMBL" id="RWIT01000001">
    <property type="protein sequence ID" value="RSK50986.1"/>
    <property type="molecule type" value="Genomic_DNA"/>
</dbReference>